<dbReference type="InterPro" id="IPR055348">
    <property type="entry name" value="DctQ"/>
</dbReference>
<dbReference type="GO" id="GO:0005886">
    <property type="term" value="C:plasma membrane"/>
    <property type="evidence" value="ECO:0007669"/>
    <property type="project" value="UniProtKB-SubCell"/>
</dbReference>
<evidence type="ECO:0000256" key="9">
    <source>
        <dbReference type="RuleBase" id="RU369079"/>
    </source>
</evidence>
<accession>A0A2T8HPZ8</accession>
<keyword evidence="7 9" id="KW-0472">Membrane</keyword>
<evidence type="ECO:0000256" key="3">
    <source>
        <dbReference type="ARBA" id="ARBA00022475"/>
    </source>
</evidence>
<dbReference type="PANTHER" id="PTHR35011">
    <property type="entry name" value="2,3-DIKETO-L-GULONATE TRAP TRANSPORTER SMALL PERMEASE PROTEIN YIAM"/>
    <property type="match status" value="1"/>
</dbReference>
<keyword evidence="6 9" id="KW-1133">Transmembrane helix</keyword>
<dbReference type="AlphaFoldDB" id="A0A2T8HPZ8"/>
<proteinExistence type="inferred from homology"/>
<organism evidence="11 12">
    <name type="scientific">Pararhodobacter oceanensis</name>
    <dbReference type="NCBI Taxonomy" id="2172121"/>
    <lineage>
        <taxon>Bacteria</taxon>
        <taxon>Pseudomonadati</taxon>
        <taxon>Pseudomonadota</taxon>
        <taxon>Alphaproteobacteria</taxon>
        <taxon>Rhodobacterales</taxon>
        <taxon>Paracoccaceae</taxon>
        <taxon>Pararhodobacter</taxon>
    </lineage>
</organism>
<evidence type="ECO:0000256" key="8">
    <source>
        <dbReference type="ARBA" id="ARBA00038436"/>
    </source>
</evidence>
<dbReference type="OrthoDB" id="8030921at2"/>
<evidence type="ECO:0000256" key="5">
    <source>
        <dbReference type="ARBA" id="ARBA00022692"/>
    </source>
</evidence>
<evidence type="ECO:0000256" key="6">
    <source>
        <dbReference type="ARBA" id="ARBA00022989"/>
    </source>
</evidence>
<comment type="caution">
    <text evidence="11">The sequence shown here is derived from an EMBL/GenBank/DDBJ whole genome shotgun (WGS) entry which is preliminary data.</text>
</comment>
<comment type="subunit">
    <text evidence="9">The complex comprises the extracytoplasmic solute receptor protein and the two transmembrane proteins.</text>
</comment>
<comment type="similarity">
    <text evidence="8 9">Belongs to the TRAP transporter small permease family.</text>
</comment>
<evidence type="ECO:0000256" key="4">
    <source>
        <dbReference type="ARBA" id="ARBA00022519"/>
    </source>
</evidence>
<protein>
    <recommendedName>
        <fullName evidence="9">TRAP transporter small permease protein</fullName>
    </recommendedName>
</protein>
<keyword evidence="5 9" id="KW-0812">Transmembrane</keyword>
<gene>
    <name evidence="11" type="ORF">DDE20_17245</name>
</gene>
<dbReference type="Pfam" id="PF04290">
    <property type="entry name" value="DctQ"/>
    <property type="match status" value="1"/>
</dbReference>
<dbReference type="EMBL" id="QDKM01000012">
    <property type="protein sequence ID" value="PVH27514.1"/>
    <property type="molecule type" value="Genomic_DNA"/>
</dbReference>
<feature type="transmembrane region" description="Helical" evidence="9">
    <location>
        <begin position="47"/>
        <end position="66"/>
    </location>
</feature>
<dbReference type="GO" id="GO:0022857">
    <property type="term" value="F:transmembrane transporter activity"/>
    <property type="evidence" value="ECO:0007669"/>
    <property type="project" value="UniProtKB-UniRule"/>
</dbReference>
<evidence type="ECO:0000256" key="7">
    <source>
        <dbReference type="ARBA" id="ARBA00023136"/>
    </source>
</evidence>
<dbReference type="RefSeq" id="WP_116559777.1">
    <property type="nucleotide sequence ID" value="NZ_JBLWYE010000004.1"/>
</dbReference>
<keyword evidence="2 9" id="KW-0813">Transport</keyword>
<keyword evidence="4 9" id="KW-0997">Cell inner membrane</keyword>
<feature type="transmembrane region" description="Helical" evidence="9">
    <location>
        <begin position="87"/>
        <end position="110"/>
    </location>
</feature>
<comment type="function">
    <text evidence="9">Part of the tripartite ATP-independent periplasmic (TRAP) transport system.</text>
</comment>
<feature type="transmembrane region" description="Helical" evidence="9">
    <location>
        <begin position="130"/>
        <end position="147"/>
    </location>
</feature>
<feature type="transmembrane region" description="Helical" evidence="9">
    <location>
        <begin position="7"/>
        <end position="27"/>
    </location>
</feature>
<evidence type="ECO:0000256" key="2">
    <source>
        <dbReference type="ARBA" id="ARBA00022448"/>
    </source>
</evidence>
<keyword evidence="12" id="KW-1185">Reference proteome</keyword>
<evidence type="ECO:0000256" key="1">
    <source>
        <dbReference type="ARBA" id="ARBA00004429"/>
    </source>
</evidence>
<dbReference type="Proteomes" id="UP000245911">
    <property type="component" value="Unassembled WGS sequence"/>
</dbReference>
<name>A0A2T8HPZ8_9RHOB</name>
<sequence length="170" mass="18848">MGRIYRGILLSLAIVAGLLLVFLVVVIGAEAILRLFDFGSIRGSVQFSEYAIFSLAMLAAPWLLYHDGHLRVTIVLDALSERTRARVLILTDIIGLAASAVALRYAFGVLLQSYQRGRFLFDDVVVREWLLQWQVPLALALLVIEFIRRIWLALGLPVGRATLTGAQDNA</sequence>
<comment type="subcellular location">
    <subcellularLocation>
        <location evidence="1 9">Cell inner membrane</location>
        <topology evidence="1 9">Multi-pass membrane protein</topology>
    </subcellularLocation>
</comment>
<evidence type="ECO:0000259" key="10">
    <source>
        <dbReference type="Pfam" id="PF04290"/>
    </source>
</evidence>
<evidence type="ECO:0000313" key="12">
    <source>
        <dbReference type="Proteomes" id="UP000245911"/>
    </source>
</evidence>
<evidence type="ECO:0000313" key="11">
    <source>
        <dbReference type="EMBL" id="PVH27514.1"/>
    </source>
</evidence>
<feature type="domain" description="Tripartite ATP-independent periplasmic transporters DctQ component" evidence="10">
    <location>
        <begin position="23"/>
        <end position="153"/>
    </location>
</feature>
<dbReference type="InterPro" id="IPR007387">
    <property type="entry name" value="TRAP_DctQ"/>
</dbReference>
<keyword evidence="3" id="KW-1003">Cell membrane</keyword>
<reference evidence="11 12" key="1">
    <citation type="submission" date="2018-04" db="EMBL/GenBank/DDBJ databases">
        <title>Pararhodobacter oceanense sp. nov., isolated from marine intertidal sediment.</title>
        <authorList>
            <person name="Wang X.-L."/>
            <person name="Du Z.-J."/>
        </authorList>
    </citation>
    <scope>NUCLEOTIDE SEQUENCE [LARGE SCALE GENOMIC DNA]</scope>
    <source>
        <strain evidence="11 12">AM505</strain>
    </source>
</reference>